<dbReference type="PANTHER" id="PTHR24148:SF73">
    <property type="entry name" value="HET DOMAIN PROTEIN (AFU_ORTHOLOGUE AFUA_8G01020)"/>
    <property type="match status" value="1"/>
</dbReference>
<reference evidence="4" key="2">
    <citation type="journal article" date="2018" name="Nat. Commun.">
        <title>Extreme sensitivity to ultraviolet light in the fungal pathogen causing white-nose syndrome of bats.</title>
        <authorList>
            <person name="Palmer J.M."/>
            <person name="Drees K.P."/>
            <person name="Foster J.T."/>
            <person name="Lindner D.L."/>
        </authorList>
    </citation>
    <scope>NUCLEOTIDE SEQUENCE [LARGE SCALE GENOMIC DNA]</scope>
    <source>
        <strain evidence="4">UAMH 10579</strain>
    </source>
</reference>
<dbReference type="RefSeq" id="XP_018135141.1">
    <property type="nucleotide sequence ID" value="XM_018269936.2"/>
</dbReference>
<keyword evidence="4" id="KW-1185">Reference proteome</keyword>
<organism evidence="3 4">
    <name type="scientific">Pseudogymnoascus verrucosus</name>
    <dbReference type="NCBI Taxonomy" id="342668"/>
    <lineage>
        <taxon>Eukaryota</taxon>
        <taxon>Fungi</taxon>
        <taxon>Dikarya</taxon>
        <taxon>Ascomycota</taxon>
        <taxon>Pezizomycotina</taxon>
        <taxon>Leotiomycetes</taxon>
        <taxon>Thelebolales</taxon>
        <taxon>Thelebolaceae</taxon>
        <taxon>Pseudogymnoascus</taxon>
    </lineage>
</organism>
<proteinExistence type="predicted"/>
<dbReference type="Proteomes" id="UP000091956">
    <property type="component" value="Unassembled WGS sequence"/>
</dbReference>
<dbReference type="Pfam" id="PF06985">
    <property type="entry name" value="HET"/>
    <property type="match status" value="1"/>
</dbReference>
<feature type="region of interest" description="Disordered" evidence="1">
    <location>
        <begin position="133"/>
        <end position="152"/>
    </location>
</feature>
<dbReference type="OrthoDB" id="2157530at2759"/>
<dbReference type="InterPro" id="IPR010730">
    <property type="entry name" value="HET"/>
</dbReference>
<dbReference type="InterPro" id="IPR052895">
    <property type="entry name" value="HetReg/Transcr_Mod"/>
</dbReference>
<dbReference type="AlphaFoldDB" id="A0A2P2SX21"/>
<dbReference type="Pfam" id="PF26639">
    <property type="entry name" value="Het-6_barrel"/>
    <property type="match status" value="1"/>
</dbReference>
<evidence type="ECO:0000313" key="4">
    <source>
        <dbReference type="Proteomes" id="UP000091956"/>
    </source>
</evidence>
<reference evidence="3 4" key="1">
    <citation type="submission" date="2016-03" db="EMBL/GenBank/DDBJ databases">
        <title>Comparative genomics of Pseudogymnoascus destructans, the fungus causing white-nose syndrome of bats.</title>
        <authorList>
            <person name="Palmer J.M."/>
            <person name="Drees K.P."/>
            <person name="Foster J.T."/>
            <person name="Lindner D.L."/>
        </authorList>
    </citation>
    <scope>NUCLEOTIDE SEQUENCE [LARGE SCALE GENOMIC DNA]</scope>
    <source>
        <strain evidence="3 4">UAMH 10579</strain>
    </source>
</reference>
<evidence type="ECO:0000259" key="2">
    <source>
        <dbReference type="Pfam" id="PF06985"/>
    </source>
</evidence>
<protein>
    <recommendedName>
        <fullName evidence="2">Heterokaryon incompatibility domain-containing protein</fullName>
    </recommendedName>
</protein>
<accession>A0A2P2SX21</accession>
<feature type="domain" description="Heterokaryon incompatibility" evidence="2">
    <location>
        <begin position="45"/>
        <end position="233"/>
    </location>
</feature>
<evidence type="ECO:0000256" key="1">
    <source>
        <dbReference type="SAM" id="MobiDB-lite"/>
    </source>
</evidence>
<dbReference type="EMBL" id="KV460206">
    <property type="protein sequence ID" value="OBU01409.1"/>
    <property type="molecule type" value="Genomic_DNA"/>
</dbReference>
<dbReference type="GeneID" id="28833790"/>
<evidence type="ECO:0000313" key="3">
    <source>
        <dbReference type="EMBL" id="OBU01409.1"/>
    </source>
</evidence>
<gene>
    <name evidence="3" type="ORF">VE01_00404</name>
</gene>
<dbReference type="PANTHER" id="PTHR24148">
    <property type="entry name" value="ANKYRIN REPEAT DOMAIN-CONTAINING PROTEIN 39 HOMOLOG-RELATED"/>
    <property type="match status" value="1"/>
</dbReference>
<name>A0A2P2SX21_9PEZI</name>
<sequence>MAALYRALGLGRREIRLLKLLKSDSFDSPIRGRLVHTTLDDHEPYETISYVWGVPKFTQTIELESQPFGVTPHLENGLRHLRLASKDRTIWVDAVCINQSDDVERGEQVMLMKQIYESCTGNLVWLHPMVPTPSNVSEGENQGEEVDEEKRQQQMAKTLATMEEGLDLFSSIYTRDIKSLEPMRHKRGEVSFWETTSDKPGDDVWLLEYEQMDSLQTLFTYSLLWSRIWVMQELACAPRITLVIGKRTLDWDMLDSFLGDAEYSDAFHMEWGHGTVGPMAGQTFSKVKTIQNQRTMTQAGQRSSLMDVLARFKGSRSTDPRDKIYGLLGLTSQSREMKVDYRKSVAEVFTEATTNEINGSENLDIITQNPFQGNDSTERLAGLPSWVPDFSCNMYDDYSNQYSSILFAQRGIYSAGSAECKVPCDDVLPGRVLRLHGTVIGRVGPILFNDWEQSYDVKPGWQLQNLYAYKKLYLSPDVLDSSATYVNGEPELQAFWRTLAGDCVAYPIERLDQTQIAEDGKAIRELMRQPLTEESRWYTFYKDLASGRMMDKMFMRWMFTKADNGLFLMVKEGAKEGDVIVVVDGGKVPLLLRKVEDGEGGGYTVVNAAYVHGFMDGEARTWVEEGKLTEQDFLVV</sequence>